<feature type="region of interest" description="Disordered" evidence="1">
    <location>
        <begin position="749"/>
        <end position="779"/>
    </location>
</feature>
<reference evidence="2" key="2">
    <citation type="submission" date="2020-09" db="EMBL/GenBank/DDBJ databases">
        <title>Reference genome assembly for Australian Ascochyta lentis isolate Al4.</title>
        <authorList>
            <person name="Lee R.C."/>
            <person name="Farfan-Caceres L.M."/>
            <person name="Debler J.W."/>
            <person name="Williams A.H."/>
            <person name="Henares B.M."/>
        </authorList>
    </citation>
    <scope>NUCLEOTIDE SEQUENCE</scope>
    <source>
        <strain evidence="2">Al4</strain>
    </source>
</reference>
<feature type="region of interest" description="Disordered" evidence="1">
    <location>
        <begin position="802"/>
        <end position="878"/>
    </location>
</feature>
<dbReference type="AlphaFoldDB" id="A0A8H7MIE1"/>
<feature type="compositionally biased region" description="Low complexity" evidence="1">
    <location>
        <begin position="802"/>
        <end position="818"/>
    </location>
</feature>
<organism evidence="2 3">
    <name type="scientific">Ascochyta lentis</name>
    <dbReference type="NCBI Taxonomy" id="205686"/>
    <lineage>
        <taxon>Eukaryota</taxon>
        <taxon>Fungi</taxon>
        <taxon>Dikarya</taxon>
        <taxon>Ascomycota</taxon>
        <taxon>Pezizomycotina</taxon>
        <taxon>Dothideomycetes</taxon>
        <taxon>Pleosporomycetidae</taxon>
        <taxon>Pleosporales</taxon>
        <taxon>Pleosporineae</taxon>
        <taxon>Didymellaceae</taxon>
        <taxon>Ascochyta</taxon>
    </lineage>
</organism>
<feature type="region of interest" description="Disordered" evidence="1">
    <location>
        <begin position="604"/>
        <end position="637"/>
    </location>
</feature>
<feature type="compositionally biased region" description="Low complexity" evidence="1">
    <location>
        <begin position="443"/>
        <end position="463"/>
    </location>
</feature>
<proteinExistence type="predicted"/>
<evidence type="ECO:0000256" key="1">
    <source>
        <dbReference type="SAM" id="MobiDB-lite"/>
    </source>
</evidence>
<feature type="compositionally biased region" description="Low complexity" evidence="1">
    <location>
        <begin position="303"/>
        <end position="321"/>
    </location>
</feature>
<feature type="compositionally biased region" description="Polar residues" evidence="1">
    <location>
        <begin position="608"/>
        <end position="620"/>
    </location>
</feature>
<keyword evidence="3" id="KW-1185">Reference proteome</keyword>
<reference evidence="2" key="1">
    <citation type="submission" date="2018-12" db="EMBL/GenBank/DDBJ databases">
        <authorList>
            <person name="Syme R.A."/>
            <person name="Farfan-Caceres L."/>
            <person name="Lichtenzveig J."/>
        </authorList>
    </citation>
    <scope>NUCLEOTIDE SEQUENCE</scope>
    <source>
        <strain evidence="2">Al4</strain>
    </source>
</reference>
<dbReference type="Proteomes" id="UP000651452">
    <property type="component" value="Unassembled WGS sequence"/>
</dbReference>
<feature type="compositionally biased region" description="Polar residues" evidence="1">
    <location>
        <begin position="678"/>
        <end position="692"/>
    </location>
</feature>
<name>A0A8H7MIE1_9PLEO</name>
<evidence type="ECO:0000313" key="3">
    <source>
        <dbReference type="Proteomes" id="UP000651452"/>
    </source>
</evidence>
<dbReference type="EMBL" id="RZGK01000013">
    <property type="protein sequence ID" value="KAF9694447.1"/>
    <property type="molecule type" value="Genomic_DNA"/>
</dbReference>
<feature type="compositionally biased region" description="Low complexity" evidence="1">
    <location>
        <begin position="826"/>
        <end position="839"/>
    </location>
</feature>
<feature type="compositionally biased region" description="Basic residues" evidence="1">
    <location>
        <begin position="322"/>
        <end position="333"/>
    </location>
</feature>
<feature type="compositionally biased region" description="Basic residues" evidence="1">
    <location>
        <begin position="31"/>
        <end position="46"/>
    </location>
</feature>
<dbReference type="OrthoDB" id="420046at2759"/>
<evidence type="ECO:0000313" key="2">
    <source>
        <dbReference type="EMBL" id="KAF9694447.1"/>
    </source>
</evidence>
<feature type="region of interest" description="Disordered" evidence="1">
    <location>
        <begin position="442"/>
        <end position="485"/>
    </location>
</feature>
<feature type="region of interest" description="Disordered" evidence="1">
    <location>
        <begin position="670"/>
        <end position="736"/>
    </location>
</feature>
<feature type="region of interest" description="Disordered" evidence="1">
    <location>
        <begin position="300"/>
        <end position="336"/>
    </location>
</feature>
<accession>A0A8H7MIE1</accession>
<feature type="region of interest" description="Disordered" evidence="1">
    <location>
        <begin position="31"/>
        <end position="56"/>
    </location>
</feature>
<feature type="compositionally biased region" description="Low complexity" evidence="1">
    <location>
        <begin position="693"/>
        <end position="731"/>
    </location>
</feature>
<comment type="caution">
    <text evidence="2">The sequence shown here is derived from an EMBL/GenBank/DDBJ whole genome shotgun (WGS) entry which is preliminary data.</text>
</comment>
<protein>
    <submittedName>
        <fullName evidence="2">Uncharacterized protein</fullName>
    </submittedName>
</protein>
<gene>
    <name evidence="2" type="ORF">EKO04_007656</name>
</gene>
<sequence length="878" mass="94802">MARNFQRNDVEANVTECAIATCFPAAERHTRRRRTRTWTMGKKKRSGQAELNGEASAATSTSTSALIICRNKHWRYISSFHGPWLQLPAEVLESLAHSNFVSPRPRAMDAAVLYDLVKIRRHVDEASQLAVRATSGLTAAALNSSLHNHGLHNQHMLGQAAALGMGVGVGVGAGMGYAGGGKLSRERKHRMRELATAKLSAAYHLDEIAASVATMQSASTLEDVAQLVLQRNPTDVDARYVHFFHEKIPSRMMAQSTPLDALDDIVAERPTDGSALRTRALTRIFKDDYVNAAKDLTAALATHQQQQHQQHQQHHQQQQQHHPQHHHHHHHNRDWRSDVKLADHDQPSSLETQLLFHRAGVYFTIACTHVHAALDGLGEHDGLSEHDDAPLLRAESRKQVRQNAKRALRDYLAFLAHFDYTPGIAPDVADDFLRRLQHTNGHAPALLDTPSPSASPASDALTPYRKPAPNPSVPSDRSTWPKLPPPPVFKTSQLFDAVPPPSLPPYPPTSPPNPATSAFAAHESLTYHPLLTDALHSLLLCHALLQTPPKEHLRHAHNAARLVRISDGYPIFLAARSPARSDWVEVLRRGGNWIGLTRSWDKLCRPTQPDTAPKSSTTSRAPEPSTDESPTQRRERQKHEAILDALADERVVDEATFQRAVRAREQRFRDDEIADALPSTSTPPLNSAAPSRSNGNSTTSTSKSNSNSNSNSNASTSGSTSTSTGTSTNTNHPISTPRAESILRWLRDAPPLTADNPSPAKTNKRRRRKAVAASVTTSTPVTNTTATTTATAAATTATAAATTATATHSATTATTAGRGTAGGTAGEPAGEVVGGTAAPAPAPAPAPEKNKQQSTALEEGVDALSVGVDHSLGHGLGE</sequence>